<dbReference type="Proteomes" id="UP000799770">
    <property type="component" value="Unassembled WGS sequence"/>
</dbReference>
<evidence type="ECO:0000313" key="4">
    <source>
        <dbReference type="Proteomes" id="UP000799770"/>
    </source>
</evidence>
<proteinExistence type="predicted"/>
<dbReference type="AlphaFoldDB" id="A0A6A5ZMH5"/>
<protein>
    <submittedName>
        <fullName evidence="3">Heterokaryon incompatibility protein-domain-containing protein</fullName>
    </submittedName>
</protein>
<feature type="region of interest" description="Disordered" evidence="1">
    <location>
        <begin position="73"/>
        <end position="100"/>
    </location>
</feature>
<dbReference type="EMBL" id="ML977314">
    <property type="protein sequence ID" value="KAF2120037.1"/>
    <property type="molecule type" value="Genomic_DNA"/>
</dbReference>
<feature type="domain" description="Heterokaryon incompatibility" evidence="2">
    <location>
        <begin position="116"/>
        <end position="254"/>
    </location>
</feature>
<organism evidence="3 4">
    <name type="scientific">Lophiotrema nucula</name>
    <dbReference type="NCBI Taxonomy" id="690887"/>
    <lineage>
        <taxon>Eukaryota</taxon>
        <taxon>Fungi</taxon>
        <taxon>Dikarya</taxon>
        <taxon>Ascomycota</taxon>
        <taxon>Pezizomycotina</taxon>
        <taxon>Dothideomycetes</taxon>
        <taxon>Pleosporomycetidae</taxon>
        <taxon>Pleosporales</taxon>
        <taxon>Lophiotremataceae</taxon>
        <taxon>Lophiotrema</taxon>
    </lineage>
</organism>
<dbReference type="Pfam" id="PF06985">
    <property type="entry name" value="HET"/>
    <property type="match status" value="1"/>
</dbReference>
<dbReference type="InterPro" id="IPR010730">
    <property type="entry name" value="HET"/>
</dbReference>
<evidence type="ECO:0000259" key="2">
    <source>
        <dbReference type="Pfam" id="PF06985"/>
    </source>
</evidence>
<feature type="compositionally biased region" description="Polar residues" evidence="1">
    <location>
        <begin position="73"/>
        <end position="98"/>
    </location>
</feature>
<feature type="non-terminal residue" evidence="3">
    <location>
        <position position="1"/>
    </location>
</feature>
<accession>A0A6A5ZMH5</accession>
<evidence type="ECO:0000313" key="3">
    <source>
        <dbReference type="EMBL" id="KAF2120037.1"/>
    </source>
</evidence>
<gene>
    <name evidence="3" type="ORF">BDV96DRAFT_457468</name>
</gene>
<reference evidence="3" key="1">
    <citation type="journal article" date="2020" name="Stud. Mycol.">
        <title>101 Dothideomycetes genomes: a test case for predicting lifestyles and emergence of pathogens.</title>
        <authorList>
            <person name="Haridas S."/>
            <person name="Albert R."/>
            <person name="Binder M."/>
            <person name="Bloem J."/>
            <person name="Labutti K."/>
            <person name="Salamov A."/>
            <person name="Andreopoulos B."/>
            <person name="Baker S."/>
            <person name="Barry K."/>
            <person name="Bills G."/>
            <person name="Bluhm B."/>
            <person name="Cannon C."/>
            <person name="Castanera R."/>
            <person name="Culley D."/>
            <person name="Daum C."/>
            <person name="Ezra D."/>
            <person name="Gonzalez J."/>
            <person name="Henrissat B."/>
            <person name="Kuo A."/>
            <person name="Liang C."/>
            <person name="Lipzen A."/>
            <person name="Lutzoni F."/>
            <person name="Magnuson J."/>
            <person name="Mondo S."/>
            <person name="Nolan M."/>
            <person name="Ohm R."/>
            <person name="Pangilinan J."/>
            <person name="Park H.-J."/>
            <person name="Ramirez L."/>
            <person name="Alfaro M."/>
            <person name="Sun H."/>
            <person name="Tritt A."/>
            <person name="Yoshinaga Y."/>
            <person name="Zwiers L.-H."/>
            <person name="Turgeon B."/>
            <person name="Goodwin S."/>
            <person name="Spatafora J."/>
            <person name="Crous P."/>
            <person name="Grigoriev I."/>
        </authorList>
    </citation>
    <scope>NUCLEOTIDE SEQUENCE</scope>
    <source>
        <strain evidence="3">CBS 627.86</strain>
    </source>
</reference>
<keyword evidence="4" id="KW-1185">Reference proteome</keyword>
<dbReference type="PANTHER" id="PTHR24148:SF64">
    <property type="entry name" value="HETEROKARYON INCOMPATIBILITY DOMAIN-CONTAINING PROTEIN"/>
    <property type="match status" value="1"/>
</dbReference>
<sequence length="331" mass="37154">SFSYPALPAGVDAIRVLTVEPGDFSAPLVGKLNPVAFSRKPRYVALSYTWNTSYPDNSILPISLEEAGFSFRSPGTSPNRLRSQMHTPSPGESRSPSTDRLMVNDAPRQATALSQKATSASATLTLNGHPFEVGRNLQLAILHLRSPKEPINLWADAVCINQDDDEERNQQVSLMAFIYTKAMKVVAWLGTRDYSSTSNAFRSMSIHWKAGQTQHLAAAIAGTIRMRYSPEPDQNTFVRIANSAFWKRLWVVQEVCLPPLLVFAYGPQVWPYEDFRQWSLLPHAGQGSVQIVHEDCKAMQGLLETRDKRHSDMMTIERLIERFEENECSEV</sequence>
<dbReference type="OrthoDB" id="194358at2759"/>
<dbReference type="PANTHER" id="PTHR24148">
    <property type="entry name" value="ANKYRIN REPEAT DOMAIN-CONTAINING PROTEIN 39 HOMOLOG-RELATED"/>
    <property type="match status" value="1"/>
</dbReference>
<feature type="non-terminal residue" evidence="3">
    <location>
        <position position="331"/>
    </location>
</feature>
<evidence type="ECO:0000256" key="1">
    <source>
        <dbReference type="SAM" id="MobiDB-lite"/>
    </source>
</evidence>
<name>A0A6A5ZMH5_9PLEO</name>
<dbReference type="InterPro" id="IPR052895">
    <property type="entry name" value="HetReg/Transcr_Mod"/>
</dbReference>